<gene>
    <name evidence="3" type="ORF">SAMN05216386_1519</name>
</gene>
<dbReference type="EMBL" id="FOVJ01000002">
    <property type="protein sequence ID" value="SFN65523.1"/>
    <property type="molecule type" value="Genomic_DNA"/>
</dbReference>
<evidence type="ECO:0000313" key="4">
    <source>
        <dbReference type="Proteomes" id="UP000183107"/>
    </source>
</evidence>
<dbReference type="RefSeq" id="WP_256208460.1">
    <property type="nucleotide sequence ID" value="NZ_FOVJ01000002.1"/>
</dbReference>
<dbReference type="Gene3D" id="3.30.530.20">
    <property type="match status" value="1"/>
</dbReference>
<evidence type="ECO:0000256" key="1">
    <source>
        <dbReference type="ARBA" id="ARBA00008918"/>
    </source>
</evidence>
<dbReference type="PROSITE" id="PS50848">
    <property type="entry name" value="START"/>
    <property type="match status" value="1"/>
</dbReference>
<organism evidence="3 4">
    <name type="scientific">Nitrosospira briensis</name>
    <dbReference type="NCBI Taxonomy" id="35799"/>
    <lineage>
        <taxon>Bacteria</taxon>
        <taxon>Pseudomonadati</taxon>
        <taxon>Pseudomonadota</taxon>
        <taxon>Betaproteobacteria</taxon>
        <taxon>Nitrosomonadales</taxon>
        <taxon>Nitrosomonadaceae</taxon>
        <taxon>Nitrosospira</taxon>
    </lineage>
</organism>
<keyword evidence="4" id="KW-1185">Reference proteome</keyword>
<dbReference type="SUPFAM" id="SSF55961">
    <property type="entry name" value="Bet v1-like"/>
    <property type="match status" value="1"/>
</dbReference>
<evidence type="ECO:0000259" key="2">
    <source>
        <dbReference type="PROSITE" id="PS50848"/>
    </source>
</evidence>
<sequence>MPGLLDLPGAETAQIFDVDPMHCIAVFAITAVLAASPARALNVKIPGPDWTEAHRSSELVIFTKDVKEGRRIIAVSEIKAPAETVFNVLGDFEHYPDFMPYVKESRVLSRRGSSEVVTYARVAPPFVSERDYPLKVRMTRGIPRNGGVFRIDWTALPGAWPEIEGVVRVKLSEGSWLVEPLHRGKRTRLTYTLLTNAGGLIPGFVVNLSNTIAIPELFEAVKKRSIEKTAEK</sequence>
<feature type="domain" description="START" evidence="2">
    <location>
        <begin position="48"/>
        <end position="230"/>
    </location>
</feature>
<comment type="similarity">
    <text evidence="1">Belongs to the ribosome association toxin RatA family.</text>
</comment>
<accession>A0A1I5ASW0</accession>
<dbReference type="Pfam" id="PF03364">
    <property type="entry name" value="Polyketide_cyc"/>
    <property type="match status" value="1"/>
</dbReference>
<dbReference type="GO" id="GO:0008289">
    <property type="term" value="F:lipid binding"/>
    <property type="evidence" value="ECO:0007669"/>
    <property type="project" value="InterPro"/>
</dbReference>
<protein>
    <submittedName>
        <fullName evidence="3">Polyketide cyclase / dehydrase and lipid transport</fullName>
    </submittedName>
</protein>
<dbReference type="InterPro" id="IPR005031">
    <property type="entry name" value="COQ10_START"/>
</dbReference>
<proteinExistence type="inferred from homology"/>
<dbReference type="InterPro" id="IPR023393">
    <property type="entry name" value="START-like_dom_sf"/>
</dbReference>
<dbReference type="AlphaFoldDB" id="A0A1I5ASW0"/>
<evidence type="ECO:0000313" key="3">
    <source>
        <dbReference type="EMBL" id="SFN65523.1"/>
    </source>
</evidence>
<dbReference type="InterPro" id="IPR002913">
    <property type="entry name" value="START_lipid-bd_dom"/>
</dbReference>
<name>A0A1I5ASW0_9PROT</name>
<dbReference type="Proteomes" id="UP000183107">
    <property type="component" value="Unassembled WGS sequence"/>
</dbReference>
<reference evidence="4" key="1">
    <citation type="submission" date="2016-10" db="EMBL/GenBank/DDBJ databases">
        <authorList>
            <person name="Varghese N."/>
        </authorList>
    </citation>
    <scope>NUCLEOTIDE SEQUENCE [LARGE SCALE GENOMIC DNA]</scope>
    <source>
        <strain evidence="4">Nsp8</strain>
    </source>
</reference>